<evidence type="ECO:0000313" key="2">
    <source>
        <dbReference type="EMBL" id="MCD5316657.1"/>
    </source>
</evidence>
<keyword evidence="3" id="KW-1185">Reference proteome</keyword>
<dbReference type="Pfam" id="PF04149">
    <property type="entry name" value="DUF397"/>
    <property type="match status" value="1"/>
</dbReference>
<sequence>MSIENAGTGTDSGTWADFRKSTFSGGGGCVEVSLSDQGGARVRDTKSKGQGPVLEFNAEEWSAFLAGARAGEFGTPHS</sequence>
<dbReference type="Proteomes" id="UP001138997">
    <property type="component" value="Unassembled WGS sequence"/>
</dbReference>
<accession>A0A9X1NKE6</accession>
<feature type="domain" description="DUF397" evidence="1">
    <location>
        <begin position="16"/>
        <end position="69"/>
    </location>
</feature>
<reference evidence="2" key="1">
    <citation type="submission" date="2021-11" db="EMBL/GenBank/DDBJ databases">
        <title>Streptomyces corallinus and Kineosporia corallina sp. nov., two new coral-derived marine actinobacteria.</title>
        <authorList>
            <person name="Buangrab K."/>
            <person name="Sutthacheep M."/>
            <person name="Yeemin T."/>
            <person name="Harunari E."/>
            <person name="Igarashi Y."/>
            <person name="Sripreechasak P."/>
            <person name="Kanchanasin P."/>
            <person name="Tanasupawat S."/>
            <person name="Phongsopitanun W."/>
        </authorList>
    </citation>
    <scope>NUCLEOTIDE SEQUENCE</scope>
    <source>
        <strain evidence="2">JCM 31032</strain>
    </source>
</reference>
<proteinExistence type="predicted"/>
<dbReference type="InterPro" id="IPR007278">
    <property type="entry name" value="DUF397"/>
</dbReference>
<organism evidence="2 3">
    <name type="scientific">Kineosporia babensis</name>
    <dbReference type="NCBI Taxonomy" id="499548"/>
    <lineage>
        <taxon>Bacteria</taxon>
        <taxon>Bacillati</taxon>
        <taxon>Actinomycetota</taxon>
        <taxon>Actinomycetes</taxon>
        <taxon>Kineosporiales</taxon>
        <taxon>Kineosporiaceae</taxon>
        <taxon>Kineosporia</taxon>
    </lineage>
</organism>
<evidence type="ECO:0000259" key="1">
    <source>
        <dbReference type="Pfam" id="PF04149"/>
    </source>
</evidence>
<dbReference type="AlphaFoldDB" id="A0A9X1NKE6"/>
<comment type="caution">
    <text evidence="2">The sequence shown here is derived from an EMBL/GenBank/DDBJ whole genome shotgun (WGS) entry which is preliminary data.</text>
</comment>
<dbReference type="RefSeq" id="WP_231449507.1">
    <property type="nucleotide sequence ID" value="NZ_JAJOMB010000032.1"/>
</dbReference>
<dbReference type="EMBL" id="JAJOMB010000032">
    <property type="protein sequence ID" value="MCD5316657.1"/>
    <property type="molecule type" value="Genomic_DNA"/>
</dbReference>
<protein>
    <submittedName>
        <fullName evidence="2">DUF397 domain-containing protein</fullName>
    </submittedName>
</protein>
<gene>
    <name evidence="2" type="ORF">LR394_37740</name>
</gene>
<name>A0A9X1NKE6_9ACTN</name>
<evidence type="ECO:0000313" key="3">
    <source>
        <dbReference type="Proteomes" id="UP001138997"/>
    </source>
</evidence>